<feature type="domain" description="RmlD-like substrate binding" evidence="1">
    <location>
        <begin position="1"/>
        <end position="90"/>
    </location>
</feature>
<accession>A0ABQ2HTR2</accession>
<sequence>MRIVVTGGAGDLGSRVVREVTARGHQAVSASRRSGVDLTTGAGLDGVLTDADAVVHCADDTSRGDDVTVYATRRLADAAAAHGTHLVHISIVGIDDHPLSYYRRKLRAEQGIAAAGGPASVLRATQFHSLTAFFARSLTVGPFAVTIGDMALQPVDTDFVAQRLVDLALGPMPTAYARATDVAGPEVVAITEVARLVRTHRGASAPRTVRLPPVGRLMRAVSESRTVPAAGSADLGGRTFADWLAAQPPRLSGR</sequence>
<dbReference type="InterPro" id="IPR051207">
    <property type="entry name" value="ComplexI_NDUFA9_subunit"/>
</dbReference>
<dbReference type="Gene3D" id="3.40.50.720">
    <property type="entry name" value="NAD(P)-binding Rossmann-like Domain"/>
    <property type="match status" value="1"/>
</dbReference>
<comment type="caution">
    <text evidence="2">The sequence shown here is derived from an EMBL/GenBank/DDBJ whole genome shotgun (WGS) entry which is preliminary data.</text>
</comment>
<evidence type="ECO:0000259" key="1">
    <source>
        <dbReference type="Pfam" id="PF04321"/>
    </source>
</evidence>
<dbReference type="EMBL" id="BMNZ01000003">
    <property type="protein sequence ID" value="GGM90560.1"/>
    <property type="molecule type" value="Genomic_DNA"/>
</dbReference>
<dbReference type="InterPro" id="IPR036291">
    <property type="entry name" value="NAD(P)-bd_dom_sf"/>
</dbReference>
<keyword evidence="3" id="KW-1185">Reference proteome</keyword>
<gene>
    <name evidence="2" type="ORF">GCM10009721_15040</name>
</gene>
<dbReference type="SUPFAM" id="SSF51735">
    <property type="entry name" value="NAD(P)-binding Rossmann-fold domains"/>
    <property type="match status" value="1"/>
</dbReference>
<dbReference type="Pfam" id="PF04321">
    <property type="entry name" value="RmlD_sub_bind"/>
    <property type="match status" value="1"/>
</dbReference>
<dbReference type="RefSeq" id="WP_030195157.1">
    <property type="nucleotide sequence ID" value="NZ_BMNZ01000003.1"/>
</dbReference>
<evidence type="ECO:0000313" key="3">
    <source>
        <dbReference type="Proteomes" id="UP000623461"/>
    </source>
</evidence>
<reference evidence="3" key="1">
    <citation type="journal article" date="2019" name="Int. J. Syst. Evol. Microbiol.">
        <title>The Global Catalogue of Microorganisms (GCM) 10K type strain sequencing project: providing services to taxonomists for standard genome sequencing and annotation.</title>
        <authorList>
            <consortium name="The Broad Institute Genomics Platform"/>
            <consortium name="The Broad Institute Genome Sequencing Center for Infectious Disease"/>
            <person name="Wu L."/>
            <person name="Ma J."/>
        </authorList>
    </citation>
    <scope>NUCLEOTIDE SEQUENCE [LARGE SCALE GENOMIC DNA]</scope>
    <source>
        <strain evidence="3">JCM 1365</strain>
    </source>
</reference>
<protein>
    <submittedName>
        <fullName evidence="2">Nucleotide-diphosphate-sugar epimerase</fullName>
    </submittedName>
</protein>
<name>A0ABQ2HTR2_9MICO</name>
<proteinExistence type="predicted"/>
<organism evidence="2 3">
    <name type="scientific">Terrabacter tumescens</name>
    <dbReference type="NCBI Taxonomy" id="60443"/>
    <lineage>
        <taxon>Bacteria</taxon>
        <taxon>Bacillati</taxon>
        <taxon>Actinomycetota</taxon>
        <taxon>Actinomycetes</taxon>
        <taxon>Micrococcales</taxon>
        <taxon>Intrasporangiaceae</taxon>
        <taxon>Terrabacter</taxon>
    </lineage>
</organism>
<dbReference type="PANTHER" id="PTHR12126:SF11">
    <property type="entry name" value="NADH DEHYDROGENASE [UBIQUINONE] 1 ALPHA SUBCOMPLEX SUBUNIT 9, MITOCHONDRIAL"/>
    <property type="match status" value="1"/>
</dbReference>
<dbReference type="Proteomes" id="UP000623461">
    <property type="component" value="Unassembled WGS sequence"/>
</dbReference>
<dbReference type="PANTHER" id="PTHR12126">
    <property type="entry name" value="NADH-UBIQUINONE OXIDOREDUCTASE 39 KDA SUBUNIT-RELATED"/>
    <property type="match status" value="1"/>
</dbReference>
<evidence type="ECO:0000313" key="2">
    <source>
        <dbReference type="EMBL" id="GGM90560.1"/>
    </source>
</evidence>
<dbReference type="InterPro" id="IPR029903">
    <property type="entry name" value="RmlD-like-bd"/>
</dbReference>